<reference evidence="12 13" key="1">
    <citation type="journal article" date="2003" name="Proc. Natl. Acad. Sci. U.S.A.">
        <title>Complete genome sequence and analysis of Wolinella succinogenes.</title>
        <authorList>
            <person name="Baar C."/>
            <person name="Eppinger M."/>
            <person name="Raddatz G."/>
            <person name="Simon JM."/>
            <person name="Lanz C."/>
            <person name="Klimmek O."/>
            <person name="Nandakumar R."/>
            <person name="Gross R."/>
            <person name="Rosinus A."/>
            <person name="Keller H."/>
            <person name="Jagtap P."/>
            <person name="Linke B."/>
            <person name="Meyer F."/>
            <person name="Lederer H."/>
            <person name="Schuster S.C."/>
        </authorList>
    </citation>
    <scope>NUCLEOTIDE SEQUENCE [LARGE SCALE GENOMIC DNA]</scope>
    <source>
        <strain evidence="13">ATCC 29543 / DSM 1740 / CCUG 13145 / JCM 31913 / LMG 7466 / NCTC 11488 / FDC 602W</strain>
    </source>
</reference>
<dbReference type="NCBIfam" id="TIGR00876">
    <property type="entry name" value="tal_mycobact"/>
    <property type="match status" value="1"/>
</dbReference>
<evidence type="ECO:0000256" key="5">
    <source>
        <dbReference type="ARBA" id="ARBA00013151"/>
    </source>
</evidence>
<dbReference type="HOGENOM" id="CLU_050771_1_0_7"/>
<comment type="pathway">
    <text evidence="3 11">Carbohydrate degradation; pentose phosphate pathway; D-glyceraldehyde 3-phosphate and beta-D-fructose 6-phosphate from D-ribose 5-phosphate and D-xylulose 5-phosphate (non-oxidative stage): step 2/3.</text>
</comment>
<dbReference type="HAMAP" id="MF_00493">
    <property type="entry name" value="Transaldolase_2"/>
    <property type="match status" value="1"/>
</dbReference>
<dbReference type="KEGG" id="wsu:WS2080"/>
<protein>
    <recommendedName>
        <fullName evidence="5 11">Transaldolase</fullName>
        <ecNumber evidence="5 11">2.2.1.2</ecNumber>
    </recommendedName>
</protein>
<dbReference type="EMBL" id="BX571662">
    <property type="protein sequence ID" value="CAE11079.1"/>
    <property type="molecule type" value="Genomic_DNA"/>
</dbReference>
<dbReference type="PIRSF" id="PIRSF036915">
    <property type="entry name" value="Trnald_Bac_Plnt"/>
    <property type="match status" value="1"/>
</dbReference>
<dbReference type="InterPro" id="IPR018225">
    <property type="entry name" value="Transaldolase_AS"/>
</dbReference>
<evidence type="ECO:0000313" key="12">
    <source>
        <dbReference type="EMBL" id="CAE11079.1"/>
    </source>
</evidence>
<dbReference type="Gene3D" id="3.20.20.70">
    <property type="entry name" value="Aldolase class I"/>
    <property type="match status" value="1"/>
</dbReference>
<comment type="similarity">
    <text evidence="4 11">Belongs to the transaldolase family. Type 2 subfamily.</text>
</comment>
<proteinExistence type="inferred from homology"/>
<dbReference type="PANTHER" id="PTHR10683:SF31">
    <property type="entry name" value="TRANSALDOLASE"/>
    <property type="match status" value="1"/>
</dbReference>
<dbReference type="NCBIfam" id="NF003026">
    <property type="entry name" value="PRK03903.1"/>
    <property type="match status" value="1"/>
</dbReference>
<dbReference type="RefSeq" id="WP_011139861.1">
    <property type="nucleotide sequence ID" value="NC_005090.1"/>
</dbReference>
<feature type="active site" description="Schiff-base intermediate with substrate" evidence="11">
    <location>
        <position position="131"/>
    </location>
</feature>
<evidence type="ECO:0000256" key="8">
    <source>
        <dbReference type="ARBA" id="ARBA00023126"/>
    </source>
</evidence>
<dbReference type="CDD" id="cd00955">
    <property type="entry name" value="Transaldolase_like"/>
    <property type="match status" value="1"/>
</dbReference>
<keyword evidence="13" id="KW-1185">Reference proteome</keyword>
<dbReference type="EC" id="2.2.1.2" evidence="5 11"/>
<evidence type="ECO:0000256" key="2">
    <source>
        <dbReference type="ARBA" id="ARBA00004496"/>
    </source>
</evidence>
<evidence type="ECO:0000256" key="11">
    <source>
        <dbReference type="HAMAP-Rule" id="MF_00493"/>
    </source>
</evidence>
<keyword evidence="9 11" id="KW-0704">Schiff base</keyword>
<dbReference type="Proteomes" id="UP000000422">
    <property type="component" value="Chromosome"/>
</dbReference>
<dbReference type="GO" id="GO:0004801">
    <property type="term" value="F:transaldolase activity"/>
    <property type="evidence" value="ECO:0007669"/>
    <property type="project" value="UniProtKB-UniRule"/>
</dbReference>
<dbReference type="GO" id="GO:0005975">
    <property type="term" value="P:carbohydrate metabolic process"/>
    <property type="evidence" value="ECO:0007669"/>
    <property type="project" value="InterPro"/>
</dbReference>
<evidence type="ECO:0000256" key="7">
    <source>
        <dbReference type="ARBA" id="ARBA00022679"/>
    </source>
</evidence>
<name>Q7M7U6_WOLSU</name>
<dbReference type="PROSITE" id="PS01054">
    <property type="entry name" value="TRANSALDOLASE_1"/>
    <property type="match status" value="1"/>
</dbReference>
<organism evidence="13">
    <name type="scientific">Wolinella succinogenes (strain ATCC 29543 / DSM 1740 / CCUG 13145 / JCM 31913 / LMG 7466 / NCTC 11488 / FDC 602W)</name>
    <name type="common">Vibrio succinogenes</name>
    <dbReference type="NCBI Taxonomy" id="273121"/>
    <lineage>
        <taxon>Bacteria</taxon>
        <taxon>Pseudomonadati</taxon>
        <taxon>Campylobacterota</taxon>
        <taxon>Epsilonproteobacteria</taxon>
        <taxon>Campylobacterales</taxon>
        <taxon>Helicobacteraceae</taxon>
        <taxon>Wolinella</taxon>
    </lineage>
</organism>
<dbReference type="GO" id="GO:0005737">
    <property type="term" value="C:cytoplasm"/>
    <property type="evidence" value="ECO:0007669"/>
    <property type="project" value="UniProtKB-SubCell"/>
</dbReference>
<evidence type="ECO:0000313" key="13">
    <source>
        <dbReference type="Proteomes" id="UP000000422"/>
    </source>
</evidence>
<keyword evidence="6 11" id="KW-0963">Cytoplasm</keyword>
<gene>
    <name evidence="11" type="primary">tal</name>
    <name evidence="12" type="ordered locus">WS2080</name>
</gene>
<keyword evidence="7 11" id="KW-0808">Transferase</keyword>
<dbReference type="eggNOG" id="COG0176">
    <property type="taxonomic scope" value="Bacteria"/>
</dbReference>
<dbReference type="GO" id="GO:0006098">
    <property type="term" value="P:pentose-phosphate shunt"/>
    <property type="evidence" value="ECO:0007669"/>
    <property type="project" value="UniProtKB-UniRule"/>
</dbReference>
<dbReference type="AlphaFoldDB" id="Q7M7U6"/>
<comment type="function">
    <text evidence="1 11">Transaldolase is important for the balance of metabolites in the pentose-phosphate pathway.</text>
</comment>
<dbReference type="UniPathway" id="UPA00115">
    <property type="reaction ID" value="UER00414"/>
</dbReference>
<dbReference type="InterPro" id="IPR013785">
    <property type="entry name" value="Aldolase_TIM"/>
</dbReference>
<dbReference type="InterPro" id="IPR004732">
    <property type="entry name" value="Transaldolase_2"/>
</dbReference>
<accession>Q7M7U6</accession>
<dbReference type="InterPro" id="IPR001585">
    <property type="entry name" value="TAL/FSA"/>
</dbReference>
<evidence type="ECO:0000256" key="10">
    <source>
        <dbReference type="ARBA" id="ARBA00048810"/>
    </source>
</evidence>
<sequence length="328" mass="35889">MKLEEIGFSLWCDFIERDFLEKGFLELIEQGIIKGATSNPAIFQNSFTTSSAYKDSIGALKGQPSKKIYEALAIQDIARAAELLAPLHAQNPEDGWVSIEVDPLLCDDAKGSIEEGERLYQAIGHSNVMIKIPATQAGYEVMEALMAKGISVNATLIFSLEQAKACLDAFTRGYAKSDKAPYAVISIFVSRLDRKADAKLKAAGMSEGELGIKNAQRIYRHIQKAQLKGVRALFASTGVKGGVLPPSHYVDRLLHAHSVNTAPLETIKAFVKEGNPTPQPIPSLEEEERFWAEVQRAGVEMEALCDELLSEGLTLFKESFTSLLASLK</sequence>
<evidence type="ECO:0000256" key="3">
    <source>
        <dbReference type="ARBA" id="ARBA00004857"/>
    </source>
</evidence>
<evidence type="ECO:0000256" key="4">
    <source>
        <dbReference type="ARBA" id="ARBA00008426"/>
    </source>
</evidence>
<keyword evidence="8 11" id="KW-0570">Pentose shunt</keyword>
<evidence type="ECO:0000256" key="1">
    <source>
        <dbReference type="ARBA" id="ARBA00003518"/>
    </source>
</evidence>
<dbReference type="SUPFAM" id="SSF51569">
    <property type="entry name" value="Aldolase"/>
    <property type="match status" value="1"/>
</dbReference>
<comment type="subcellular location">
    <subcellularLocation>
        <location evidence="2 11">Cytoplasm</location>
    </subcellularLocation>
</comment>
<evidence type="ECO:0000256" key="9">
    <source>
        <dbReference type="ARBA" id="ARBA00023270"/>
    </source>
</evidence>
<dbReference type="PANTHER" id="PTHR10683">
    <property type="entry name" value="TRANSALDOLASE"/>
    <property type="match status" value="1"/>
</dbReference>
<comment type="catalytic activity">
    <reaction evidence="10 11">
        <text>D-sedoheptulose 7-phosphate + D-glyceraldehyde 3-phosphate = D-erythrose 4-phosphate + beta-D-fructose 6-phosphate</text>
        <dbReference type="Rhea" id="RHEA:17053"/>
        <dbReference type="ChEBI" id="CHEBI:16897"/>
        <dbReference type="ChEBI" id="CHEBI:57483"/>
        <dbReference type="ChEBI" id="CHEBI:57634"/>
        <dbReference type="ChEBI" id="CHEBI:59776"/>
        <dbReference type="EC" id="2.2.1.2"/>
    </reaction>
</comment>
<evidence type="ECO:0000256" key="6">
    <source>
        <dbReference type="ARBA" id="ARBA00022490"/>
    </source>
</evidence>
<dbReference type="STRING" id="273121.WS2080"/>
<dbReference type="Pfam" id="PF00923">
    <property type="entry name" value="TAL_FSA"/>
    <property type="match status" value="1"/>
</dbReference>